<dbReference type="PROSITE" id="PS51677">
    <property type="entry name" value="NODB"/>
    <property type="match status" value="1"/>
</dbReference>
<dbReference type="PANTHER" id="PTHR34216:SF3">
    <property type="entry name" value="POLY-BETA-1,6-N-ACETYL-D-GLUCOSAMINE N-DEACETYLASE"/>
    <property type="match status" value="1"/>
</dbReference>
<name>A4FZC9_METM5</name>
<protein>
    <submittedName>
        <fullName evidence="4">Polysaccharide deacetylase</fullName>
    </submittedName>
</protein>
<dbReference type="Gene3D" id="3.20.20.370">
    <property type="entry name" value="Glycoside hydrolase/deacetylase"/>
    <property type="match status" value="1"/>
</dbReference>
<accession>A4FZC9</accession>
<dbReference type="KEGG" id="mmq:MmarC5_1265"/>
<dbReference type="InterPro" id="IPR002509">
    <property type="entry name" value="NODB_dom"/>
</dbReference>
<organism evidence="4 5">
    <name type="scientific">Methanococcus maripaludis (strain C5 / ATCC BAA-1333)</name>
    <dbReference type="NCBI Taxonomy" id="402880"/>
    <lineage>
        <taxon>Archaea</taxon>
        <taxon>Methanobacteriati</taxon>
        <taxon>Methanobacteriota</taxon>
        <taxon>Methanomada group</taxon>
        <taxon>Methanococci</taxon>
        <taxon>Methanococcales</taxon>
        <taxon>Methanococcaceae</taxon>
        <taxon>Methanococcus</taxon>
    </lineage>
</organism>
<evidence type="ECO:0000313" key="4">
    <source>
        <dbReference type="EMBL" id="ABO35563.1"/>
    </source>
</evidence>
<evidence type="ECO:0000259" key="3">
    <source>
        <dbReference type="PROSITE" id="PS51677"/>
    </source>
</evidence>
<proteinExistence type="predicted"/>
<dbReference type="RefSeq" id="WP_011869015.1">
    <property type="nucleotide sequence ID" value="NC_009135.1"/>
</dbReference>
<comment type="subcellular location">
    <subcellularLocation>
        <location evidence="1">Secreted</location>
    </subcellularLocation>
</comment>
<dbReference type="SUPFAM" id="SSF88713">
    <property type="entry name" value="Glycoside hydrolase/deacetylase"/>
    <property type="match status" value="1"/>
</dbReference>
<gene>
    <name evidence="4" type="ordered locus">MmarC5_1265</name>
</gene>
<evidence type="ECO:0000256" key="1">
    <source>
        <dbReference type="ARBA" id="ARBA00004613"/>
    </source>
</evidence>
<dbReference type="EMBL" id="CP000609">
    <property type="protein sequence ID" value="ABO35563.1"/>
    <property type="molecule type" value="Genomic_DNA"/>
</dbReference>
<dbReference type="Pfam" id="PF01522">
    <property type="entry name" value="Polysacc_deac_1"/>
    <property type="match status" value="2"/>
</dbReference>
<reference evidence="4 5" key="1">
    <citation type="submission" date="2007-03" db="EMBL/GenBank/DDBJ databases">
        <title>Complete sequence of chromosome of Methanococcus maripaludis C5.</title>
        <authorList>
            <consortium name="US DOE Joint Genome Institute"/>
            <person name="Copeland A."/>
            <person name="Lucas S."/>
            <person name="Lapidus A."/>
            <person name="Barry K."/>
            <person name="Glavina del Rio T."/>
            <person name="Dalin E."/>
            <person name="Tice H."/>
            <person name="Pitluck S."/>
            <person name="Chertkov O."/>
            <person name="Brettin T."/>
            <person name="Bruce D."/>
            <person name="Han C."/>
            <person name="Detter J.C."/>
            <person name="Schmutz J."/>
            <person name="Larimer F."/>
            <person name="Land M."/>
            <person name="Hauser L."/>
            <person name="Kyrpides N."/>
            <person name="Mikhailova N."/>
            <person name="Sieprawska-Lupa M."/>
            <person name="Whitman W.B."/>
            <person name="Richardson P."/>
        </authorList>
    </citation>
    <scope>NUCLEOTIDE SEQUENCE [LARGE SCALE GENOMIC DNA]</scope>
    <source>
        <strain evidence="5">C5 / ATCC BAA-1333</strain>
    </source>
</reference>
<dbReference type="eggNOG" id="arCOG02878">
    <property type="taxonomic scope" value="Archaea"/>
</dbReference>
<evidence type="ECO:0000256" key="2">
    <source>
        <dbReference type="ARBA" id="ARBA00022729"/>
    </source>
</evidence>
<dbReference type="InterPro" id="IPR051398">
    <property type="entry name" value="Polysacch_Deacetylase"/>
</dbReference>
<sequence>MNTKVTVLMYHYVRNLENSRYPKIKGLNSDLFEEQIRYLKKHYNFVSIEDIISATEGKNKLPKKAVLLTFDDCYKDHFTYVFPVLVKHNIKGAFYVPLKCILEQKVLDVNKIHFILASSEDKKELIDEIYKLLDYYRETYDLEENEYYYKKLAKASRFDTEEVIFIKRLLQVELNEELRDIITNMLFQKIVNVEETTFWEELYLTKEQIKCMETFGMHFGSHSYDHYWLNSLTKERQAEEIDLSLKHLSEMGINIDNWTLCYPYGSYNDDTLEILKEKGCKLAFTTDVAVYDILKDNKYEIPRLDTNDLPKSANAEQNKWYVMG</sequence>
<dbReference type="Proteomes" id="UP000000253">
    <property type="component" value="Chromosome"/>
</dbReference>
<dbReference type="AlphaFoldDB" id="A4FZC9"/>
<feature type="domain" description="NodB homology" evidence="3">
    <location>
        <begin position="64"/>
        <end position="324"/>
    </location>
</feature>
<dbReference type="GO" id="GO:0005975">
    <property type="term" value="P:carbohydrate metabolic process"/>
    <property type="evidence" value="ECO:0007669"/>
    <property type="project" value="InterPro"/>
</dbReference>
<dbReference type="GO" id="GO:0016810">
    <property type="term" value="F:hydrolase activity, acting on carbon-nitrogen (but not peptide) bonds"/>
    <property type="evidence" value="ECO:0007669"/>
    <property type="project" value="InterPro"/>
</dbReference>
<keyword evidence="2" id="KW-0732">Signal</keyword>
<dbReference type="GO" id="GO:0005576">
    <property type="term" value="C:extracellular region"/>
    <property type="evidence" value="ECO:0007669"/>
    <property type="project" value="UniProtKB-SubCell"/>
</dbReference>
<dbReference type="OrthoDB" id="10436at2157"/>
<dbReference type="GeneID" id="4928120"/>
<dbReference type="HOGENOM" id="CLU_030024_6_1_2"/>
<dbReference type="PANTHER" id="PTHR34216">
    <property type="match status" value="1"/>
</dbReference>
<dbReference type="InterPro" id="IPR011330">
    <property type="entry name" value="Glyco_hydro/deAcase_b/a-brl"/>
</dbReference>
<dbReference type="CDD" id="cd10971">
    <property type="entry name" value="CE4_DAC_u2_5s"/>
    <property type="match status" value="1"/>
</dbReference>
<evidence type="ECO:0000313" key="5">
    <source>
        <dbReference type="Proteomes" id="UP000000253"/>
    </source>
</evidence>